<gene>
    <name evidence="2" type="ORF">THAOC_37178</name>
</gene>
<feature type="non-terminal residue" evidence="2">
    <location>
        <position position="116"/>
    </location>
</feature>
<dbReference type="AlphaFoldDB" id="K0R0J5"/>
<feature type="region of interest" description="Disordered" evidence="1">
    <location>
        <begin position="44"/>
        <end position="116"/>
    </location>
</feature>
<name>K0R0J5_THAOC</name>
<proteinExistence type="predicted"/>
<comment type="caution">
    <text evidence="2">The sequence shown here is derived from an EMBL/GenBank/DDBJ whole genome shotgun (WGS) entry which is preliminary data.</text>
</comment>
<dbReference type="Proteomes" id="UP000266841">
    <property type="component" value="Unassembled WGS sequence"/>
</dbReference>
<protein>
    <submittedName>
        <fullName evidence="2">Uncharacterized protein</fullName>
    </submittedName>
</protein>
<dbReference type="EMBL" id="AGNL01049901">
    <property type="protein sequence ID" value="EJK44294.1"/>
    <property type="molecule type" value="Genomic_DNA"/>
</dbReference>
<organism evidence="2 3">
    <name type="scientific">Thalassiosira oceanica</name>
    <name type="common">Marine diatom</name>
    <dbReference type="NCBI Taxonomy" id="159749"/>
    <lineage>
        <taxon>Eukaryota</taxon>
        <taxon>Sar</taxon>
        <taxon>Stramenopiles</taxon>
        <taxon>Ochrophyta</taxon>
        <taxon>Bacillariophyta</taxon>
        <taxon>Coscinodiscophyceae</taxon>
        <taxon>Thalassiosirophycidae</taxon>
        <taxon>Thalassiosirales</taxon>
        <taxon>Thalassiosiraceae</taxon>
        <taxon>Thalassiosira</taxon>
    </lineage>
</organism>
<keyword evidence="3" id="KW-1185">Reference proteome</keyword>
<accession>K0R0J5</accession>
<evidence type="ECO:0000313" key="2">
    <source>
        <dbReference type="EMBL" id="EJK44294.1"/>
    </source>
</evidence>
<feature type="compositionally biased region" description="Gly residues" evidence="1">
    <location>
        <begin position="47"/>
        <end position="58"/>
    </location>
</feature>
<feature type="region of interest" description="Disordered" evidence="1">
    <location>
        <begin position="1"/>
        <end position="21"/>
    </location>
</feature>
<evidence type="ECO:0000256" key="1">
    <source>
        <dbReference type="SAM" id="MobiDB-lite"/>
    </source>
</evidence>
<sequence length="116" mass="12408">MTWEEPETTHRKSHQWNSLDGYVGGTEDVSTFCEKRATRLADRWRGRGGGRGLQGVGGRVDEIPGESQQQRPLAEGQVDEGGGGGSAAQSEASLSELGHCSPTKACCHPIDLKTIT</sequence>
<feature type="compositionally biased region" description="Low complexity" evidence="1">
    <location>
        <begin position="87"/>
        <end position="98"/>
    </location>
</feature>
<reference evidence="2 3" key="1">
    <citation type="journal article" date="2012" name="Genome Biol.">
        <title>Genome and low-iron response of an oceanic diatom adapted to chronic iron limitation.</title>
        <authorList>
            <person name="Lommer M."/>
            <person name="Specht M."/>
            <person name="Roy A.S."/>
            <person name="Kraemer L."/>
            <person name="Andreson R."/>
            <person name="Gutowska M.A."/>
            <person name="Wolf J."/>
            <person name="Bergner S.V."/>
            <person name="Schilhabel M.B."/>
            <person name="Klostermeier U.C."/>
            <person name="Beiko R.G."/>
            <person name="Rosenstiel P."/>
            <person name="Hippler M."/>
            <person name="Laroche J."/>
        </authorList>
    </citation>
    <scope>NUCLEOTIDE SEQUENCE [LARGE SCALE GENOMIC DNA]</scope>
    <source>
        <strain evidence="2 3">CCMP1005</strain>
    </source>
</reference>
<evidence type="ECO:0000313" key="3">
    <source>
        <dbReference type="Proteomes" id="UP000266841"/>
    </source>
</evidence>